<dbReference type="EMBL" id="KN817533">
    <property type="protein sequence ID" value="KJA25153.1"/>
    <property type="molecule type" value="Genomic_DNA"/>
</dbReference>
<accession>A0A0D2MMJ2</accession>
<name>A0A0D2MMJ2_HYPSF</name>
<evidence type="ECO:0000313" key="3">
    <source>
        <dbReference type="Proteomes" id="UP000054270"/>
    </source>
</evidence>
<feature type="region of interest" description="Disordered" evidence="1">
    <location>
        <begin position="175"/>
        <end position="201"/>
    </location>
</feature>
<gene>
    <name evidence="2" type="ORF">HYPSUDRAFT_440459</name>
</gene>
<evidence type="ECO:0000313" key="2">
    <source>
        <dbReference type="EMBL" id="KJA25153.1"/>
    </source>
</evidence>
<evidence type="ECO:0000256" key="1">
    <source>
        <dbReference type="SAM" id="MobiDB-lite"/>
    </source>
</evidence>
<sequence length="356" mass="38134">WREESSFVIALDCIVEFLEGELDVVEFFRPEVMLLVCEPSVHLLVFGSFIISDHVFDFHINTIVSDGLDGKLPHLDLVPDEIRVLEVELLHNDHFSARAGRAPLAFALRDLRRGSTAAGRAGRVDGPPALSLRAGRPRPRVAAQGLPAARRSALTALTALLAPLARDPDVDVLGQRQPAKARDLDPGEGDADAQRGETDASAGLGLRGEFGALRRLGAAGGTLGGGALRDGALWGLGAADGTPGLEAEVLERVVVRVSVFERDDTRVGCDGGYVSPFRGVVAREHDASVDDRRRVRCEGAFRDGISRVVDRDDRWRRGGGHGGDAQRNEDEGGELALGSGENHGYIGAGSQREYCE</sequence>
<feature type="region of interest" description="Disordered" evidence="1">
    <location>
        <begin position="313"/>
        <end position="356"/>
    </location>
</feature>
<dbReference type="Proteomes" id="UP000054270">
    <property type="component" value="Unassembled WGS sequence"/>
</dbReference>
<dbReference type="AlphaFoldDB" id="A0A0D2MMJ2"/>
<feature type="non-terminal residue" evidence="2">
    <location>
        <position position="1"/>
    </location>
</feature>
<keyword evidence="3" id="KW-1185">Reference proteome</keyword>
<protein>
    <submittedName>
        <fullName evidence="2">Uncharacterized protein</fullName>
    </submittedName>
</protein>
<organism evidence="2 3">
    <name type="scientific">Hypholoma sublateritium (strain FD-334 SS-4)</name>
    <dbReference type="NCBI Taxonomy" id="945553"/>
    <lineage>
        <taxon>Eukaryota</taxon>
        <taxon>Fungi</taxon>
        <taxon>Dikarya</taxon>
        <taxon>Basidiomycota</taxon>
        <taxon>Agaricomycotina</taxon>
        <taxon>Agaricomycetes</taxon>
        <taxon>Agaricomycetidae</taxon>
        <taxon>Agaricales</taxon>
        <taxon>Agaricineae</taxon>
        <taxon>Strophariaceae</taxon>
        <taxon>Hypholoma</taxon>
    </lineage>
</organism>
<proteinExistence type="predicted"/>
<reference evidence="3" key="1">
    <citation type="submission" date="2014-04" db="EMBL/GenBank/DDBJ databases">
        <title>Evolutionary Origins and Diversification of the Mycorrhizal Mutualists.</title>
        <authorList>
            <consortium name="DOE Joint Genome Institute"/>
            <consortium name="Mycorrhizal Genomics Consortium"/>
            <person name="Kohler A."/>
            <person name="Kuo A."/>
            <person name="Nagy L.G."/>
            <person name="Floudas D."/>
            <person name="Copeland A."/>
            <person name="Barry K.W."/>
            <person name="Cichocki N."/>
            <person name="Veneault-Fourrey C."/>
            <person name="LaButti K."/>
            <person name="Lindquist E.A."/>
            <person name="Lipzen A."/>
            <person name="Lundell T."/>
            <person name="Morin E."/>
            <person name="Murat C."/>
            <person name="Riley R."/>
            <person name="Ohm R."/>
            <person name="Sun H."/>
            <person name="Tunlid A."/>
            <person name="Henrissat B."/>
            <person name="Grigoriev I.V."/>
            <person name="Hibbett D.S."/>
            <person name="Martin F."/>
        </authorList>
    </citation>
    <scope>NUCLEOTIDE SEQUENCE [LARGE SCALE GENOMIC DNA]</scope>
    <source>
        <strain evidence="3">FD-334 SS-4</strain>
    </source>
</reference>